<keyword evidence="2" id="KW-1185">Reference proteome</keyword>
<organism evidence="1 2">
    <name type="scientific">Crucibulum laeve</name>
    <dbReference type="NCBI Taxonomy" id="68775"/>
    <lineage>
        <taxon>Eukaryota</taxon>
        <taxon>Fungi</taxon>
        <taxon>Dikarya</taxon>
        <taxon>Basidiomycota</taxon>
        <taxon>Agaricomycotina</taxon>
        <taxon>Agaricomycetes</taxon>
        <taxon>Agaricomycetidae</taxon>
        <taxon>Agaricales</taxon>
        <taxon>Agaricineae</taxon>
        <taxon>Nidulariaceae</taxon>
        <taxon>Crucibulum</taxon>
    </lineage>
</organism>
<evidence type="ECO:0000313" key="1">
    <source>
        <dbReference type="EMBL" id="TFK34977.1"/>
    </source>
</evidence>
<proteinExistence type="predicted"/>
<protein>
    <submittedName>
        <fullName evidence="1">Uncharacterized protein</fullName>
    </submittedName>
</protein>
<reference evidence="1 2" key="1">
    <citation type="journal article" date="2019" name="Nat. Ecol. Evol.">
        <title>Megaphylogeny resolves global patterns of mushroom evolution.</title>
        <authorList>
            <person name="Varga T."/>
            <person name="Krizsan K."/>
            <person name="Foldi C."/>
            <person name="Dima B."/>
            <person name="Sanchez-Garcia M."/>
            <person name="Sanchez-Ramirez S."/>
            <person name="Szollosi G.J."/>
            <person name="Szarkandi J.G."/>
            <person name="Papp V."/>
            <person name="Albert L."/>
            <person name="Andreopoulos W."/>
            <person name="Angelini C."/>
            <person name="Antonin V."/>
            <person name="Barry K.W."/>
            <person name="Bougher N.L."/>
            <person name="Buchanan P."/>
            <person name="Buyck B."/>
            <person name="Bense V."/>
            <person name="Catcheside P."/>
            <person name="Chovatia M."/>
            <person name="Cooper J."/>
            <person name="Damon W."/>
            <person name="Desjardin D."/>
            <person name="Finy P."/>
            <person name="Geml J."/>
            <person name="Haridas S."/>
            <person name="Hughes K."/>
            <person name="Justo A."/>
            <person name="Karasinski D."/>
            <person name="Kautmanova I."/>
            <person name="Kiss B."/>
            <person name="Kocsube S."/>
            <person name="Kotiranta H."/>
            <person name="LaButti K.M."/>
            <person name="Lechner B.E."/>
            <person name="Liimatainen K."/>
            <person name="Lipzen A."/>
            <person name="Lukacs Z."/>
            <person name="Mihaltcheva S."/>
            <person name="Morgado L.N."/>
            <person name="Niskanen T."/>
            <person name="Noordeloos M.E."/>
            <person name="Ohm R.A."/>
            <person name="Ortiz-Santana B."/>
            <person name="Ovrebo C."/>
            <person name="Racz N."/>
            <person name="Riley R."/>
            <person name="Savchenko A."/>
            <person name="Shiryaev A."/>
            <person name="Soop K."/>
            <person name="Spirin V."/>
            <person name="Szebenyi C."/>
            <person name="Tomsovsky M."/>
            <person name="Tulloss R.E."/>
            <person name="Uehling J."/>
            <person name="Grigoriev I.V."/>
            <person name="Vagvolgyi C."/>
            <person name="Papp T."/>
            <person name="Martin F.M."/>
            <person name="Miettinen O."/>
            <person name="Hibbett D.S."/>
            <person name="Nagy L.G."/>
        </authorList>
    </citation>
    <scope>NUCLEOTIDE SEQUENCE [LARGE SCALE GENOMIC DNA]</scope>
    <source>
        <strain evidence="1 2">CBS 166.37</strain>
    </source>
</reference>
<accession>A0A5C3LQW6</accession>
<dbReference type="EMBL" id="ML213626">
    <property type="protein sequence ID" value="TFK34977.1"/>
    <property type="molecule type" value="Genomic_DNA"/>
</dbReference>
<dbReference type="Proteomes" id="UP000308652">
    <property type="component" value="Unassembled WGS sequence"/>
</dbReference>
<sequence length="144" mass="16182">MESQAQSESTLQSVDMCDSCNAVSSEFITKSEQMFQAIIGLTNKVEGLLVKIDELSRDVDAVKLDLQGLHTTVENLNSRQELMPMRMHNIAASHFFHTPLRGPNGFLQPPFPTTFSKLMKMEELFNMYRCILEECAAGTQFGLC</sequence>
<name>A0A5C3LQW6_9AGAR</name>
<gene>
    <name evidence="1" type="ORF">BDQ12DRAFT_737848</name>
</gene>
<dbReference type="AlphaFoldDB" id="A0A5C3LQW6"/>
<evidence type="ECO:0000313" key="2">
    <source>
        <dbReference type="Proteomes" id="UP000308652"/>
    </source>
</evidence>